<protein>
    <submittedName>
        <fullName evidence="1">Uncharacterized protein</fullName>
    </submittedName>
</protein>
<dbReference type="EMBL" id="CATNWA010018371">
    <property type="protein sequence ID" value="CAI9606931.1"/>
    <property type="molecule type" value="Genomic_DNA"/>
</dbReference>
<evidence type="ECO:0000313" key="2">
    <source>
        <dbReference type="Proteomes" id="UP001162483"/>
    </source>
</evidence>
<accession>A0ABN9GHB9</accession>
<name>A0ABN9GHB9_9NEOB</name>
<gene>
    <name evidence="1" type="ORF">SPARVUS_LOCUS13858066</name>
</gene>
<reference evidence="1" key="1">
    <citation type="submission" date="2023-05" db="EMBL/GenBank/DDBJ databases">
        <authorList>
            <person name="Stuckert A."/>
        </authorList>
    </citation>
    <scope>NUCLEOTIDE SEQUENCE</scope>
</reference>
<comment type="caution">
    <text evidence="1">The sequence shown here is derived from an EMBL/GenBank/DDBJ whole genome shotgun (WGS) entry which is preliminary data.</text>
</comment>
<dbReference type="Proteomes" id="UP001162483">
    <property type="component" value="Unassembled WGS sequence"/>
</dbReference>
<proteinExistence type="predicted"/>
<evidence type="ECO:0000313" key="1">
    <source>
        <dbReference type="EMBL" id="CAI9606931.1"/>
    </source>
</evidence>
<feature type="non-terminal residue" evidence="1">
    <location>
        <position position="1"/>
    </location>
</feature>
<organism evidence="1 2">
    <name type="scientific">Staurois parvus</name>
    <dbReference type="NCBI Taxonomy" id="386267"/>
    <lineage>
        <taxon>Eukaryota</taxon>
        <taxon>Metazoa</taxon>
        <taxon>Chordata</taxon>
        <taxon>Craniata</taxon>
        <taxon>Vertebrata</taxon>
        <taxon>Euteleostomi</taxon>
        <taxon>Amphibia</taxon>
        <taxon>Batrachia</taxon>
        <taxon>Anura</taxon>
        <taxon>Neobatrachia</taxon>
        <taxon>Ranoidea</taxon>
        <taxon>Ranidae</taxon>
        <taxon>Staurois</taxon>
    </lineage>
</organism>
<sequence length="100" mass="11158">FHLAQCSQTSTVLLATAKPRHVQRIATQGSVICHFKEHVSTALESSAGWLSSCLFPVASTFVTIPLTVERRIFSSKEISWMDLLHRWQPITGPRLHSLSS</sequence>
<keyword evidence="2" id="KW-1185">Reference proteome</keyword>